<gene>
    <name evidence="2" type="ORF">TTHERM_000845819</name>
</gene>
<keyword evidence="3" id="KW-1185">Reference proteome</keyword>
<reference evidence="3" key="1">
    <citation type="journal article" date="2006" name="PLoS Biol.">
        <title>Macronuclear genome sequence of the ciliate Tetrahymena thermophila, a model eukaryote.</title>
        <authorList>
            <person name="Eisen J.A."/>
            <person name="Coyne R.S."/>
            <person name="Wu M."/>
            <person name="Wu D."/>
            <person name="Thiagarajan M."/>
            <person name="Wortman J.R."/>
            <person name="Badger J.H."/>
            <person name="Ren Q."/>
            <person name="Amedeo P."/>
            <person name="Jones K.M."/>
            <person name="Tallon L.J."/>
            <person name="Delcher A.L."/>
            <person name="Salzberg S.L."/>
            <person name="Silva J.C."/>
            <person name="Haas B.J."/>
            <person name="Majoros W.H."/>
            <person name="Farzad M."/>
            <person name="Carlton J.M."/>
            <person name="Smith R.K. Jr."/>
            <person name="Garg J."/>
            <person name="Pearlman R.E."/>
            <person name="Karrer K.M."/>
            <person name="Sun L."/>
            <person name="Manning G."/>
            <person name="Elde N.C."/>
            <person name="Turkewitz A.P."/>
            <person name="Asai D.J."/>
            <person name="Wilkes D.E."/>
            <person name="Wang Y."/>
            <person name="Cai H."/>
            <person name="Collins K."/>
            <person name="Stewart B.A."/>
            <person name="Lee S.R."/>
            <person name="Wilamowska K."/>
            <person name="Weinberg Z."/>
            <person name="Ruzzo W.L."/>
            <person name="Wloga D."/>
            <person name="Gaertig J."/>
            <person name="Frankel J."/>
            <person name="Tsao C.-C."/>
            <person name="Gorovsky M.A."/>
            <person name="Keeling P.J."/>
            <person name="Waller R.F."/>
            <person name="Patron N.J."/>
            <person name="Cherry J.M."/>
            <person name="Stover N.A."/>
            <person name="Krieger C.J."/>
            <person name="del Toro C."/>
            <person name="Ryder H.F."/>
            <person name="Williamson S.C."/>
            <person name="Barbeau R.A."/>
            <person name="Hamilton E.P."/>
            <person name="Orias E."/>
        </authorList>
    </citation>
    <scope>NUCLEOTIDE SEQUENCE [LARGE SCALE GENOMIC DNA]</scope>
    <source>
        <strain evidence="3">SB210</strain>
    </source>
</reference>
<organism evidence="2 3">
    <name type="scientific">Tetrahymena thermophila (strain SB210)</name>
    <dbReference type="NCBI Taxonomy" id="312017"/>
    <lineage>
        <taxon>Eukaryota</taxon>
        <taxon>Sar</taxon>
        <taxon>Alveolata</taxon>
        <taxon>Ciliophora</taxon>
        <taxon>Intramacronucleata</taxon>
        <taxon>Oligohymenophorea</taxon>
        <taxon>Hymenostomatida</taxon>
        <taxon>Tetrahymenina</taxon>
        <taxon>Tetrahymenidae</taxon>
        <taxon>Tetrahymena</taxon>
    </lineage>
</organism>
<evidence type="ECO:0000313" key="2">
    <source>
        <dbReference type="EMBL" id="EWS76058.1"/>
    </source>
</evidence>
<feature type="transmembrane region" description="Helical" evidence="1">
    <location>
        <begin position="138"/>
        <end position="159"/>
    </location>
</feature>
<dbReference type="Proteomes" id="UP000009168">
    <property type="component" value="Unassembled WGS sequence"/>
</dbReference>
<name>W7XGG0_TETTS</name>
<evidence type="ECO:0000256" key="1">
    <source>
        <dbReference type="SAM" id="Phobius"/>
    </source>
</evidence>
<dbReference type="KEGG" id="tet:TTHERM_000845819"/>
<accession>W7XGG0</accession>
<keyword evidence="1" id="KW-1133">Transmembrane helix</keyword>
<feature type="transmembrane region" description="Helical" evidence="1">
    <location>
        <begin position="180"/>
        <end position="199"/>
    </location>
</feature>
<sequence length="208" mass="24091">MRKRNQFVMNNDTKIDKSISEDDLIQLITYKQSKVLYGRLSGAFVIVNFPQFAQKLQVEQSIKNIEQPSNIQSSQLNLKTCKVQSKASAKTTFSLFVFFLRKSQKGPWSIQQQKSNANILYFNSFLIFQYFFRKATKLAIKIIIALIIIQGITTDCVYPTKSRTKRPKRQIQNSQRAKNVVKYLTFIDQAIVIIIDIIIQEAIIRICL</sequence>
<dbReference type="InParanoid" id="W7XGG0"/>
<dbReference type="RefSeq" id="XP_012651409.1">
    <property type="nucleotide sequence ID" value="XM_012795955.1"/>
</dbReference>
<keyword evidence="1" id="KW-0472">Membrane</keyword>
<dbReference type="AlphaFoldDB" id="W7XGG0"/>
<keyword evidence="1 2" id="KW-0812">Transmembrane</keyword>
<dbReference type="EMBL" id="GG662825">
    <property type="protein sequence ID" value="EWS76058.1"/>
    <property type="molecule type" value="Genomic_DNA"/>
</dbReference>
<protein>
    <submittedName>
        <fullName evidence="2">Transmembrane protein, putative</fullName>
    </submittedName>
</protein>
<feature type="transmembrane region" description="Helical" evidence="1">
    <location>
        <begin position="115"/>
        <end position="132"/>
    </location>
</feature>
<evidence type="ECO:0000313" key="3">
    <source>
        <dbReference type="Proteomes" id="UP000009168"/>
    </source>
</evidence>
<dbReference type="GeneID" id="24440903"/>
<proteinExistence type="predicted"/>